<evidence type="ECO:0000313" key="2">
    <source>
        <dbReference type="Proteomes" id="UP000831701"/>
    </source>
</evidence>
<accession>A0ACB8VBG4</accession>
<gene>
    <name evidence="1" type="ORF">L3Q82_005582</name>
</gene>
<evidence type="ECO:0000313" key="1">
    <source>
        <dbReference type="EMBL" id="KAI3352222.1"/>
    </source>
</evidence>
<reference evidence="1" key="1">
    <citation type="submission" date="2022-04" db="EMBL/GenBank/DDBJ databases">
        <title>Jade perch genome.</title>
        <authorList>
            <person name="Chao B."/>
        </authorList>
    </citation>
    <scope>NUCLEOTIDE SEQUENCE</scope>
    <source>
        <strain evidence="1">CB-2022</strain>
    </source>
</reference>
<comment type="caution">
    <text evidence="1">The sequence shown here is derived from an EMBL/GenBank/DDBJ whole genome shotgun (WGS) entry which is preliminary data.</text>
</comment>
<organism evidence="1 2">
    <name type="scientific">Scortum barcoo</name>
    <name type="common">barcoo grunter</name>
    <dbReference type="NCBI Taxonomy" id="214431"/>
    <lineage>
        <taxon>Eukaryota</taxon>
        <taxon>Metazoa</taxon>
        <taxon>Chordata</taxon>
        <taxon>Craniata</taxon>
        <taxon>Vertebrata</taxon>
        <taxon>Euteleostomi</taxon>
        <taxon>Actinopterygii</taxon>
        <taxon>Neopterygii</taxon>
        <taxon>Teleostei</taxon>
        <taxon>Neoteleostei</taxon>
        <taxon>Acanthomorphata</taxon>
        <taxon>Eupercaria</taxon>
        <taxon>Centrarchiformes</taxon>
        <taxon>Terapontoidei</taxon>
        <taxon>Terapontidae</taxon>
        <taxon>Scortum</taxon>
    </lineage>
</organism>
<name>A0ACB8VBG4_9TELE</name>
<dbReference type="EMBL" id="CM041553">
    <property type="protein sequence ID" value="KAI3352222.1"/>
    <property type="molecule type" value="Genomic_DNA"/>
</dbReference>
<protein>
    <submittedName>
        <fullName evidence="1">Uncharacterized protein</fullName>
    </submittedName>
</protein>
<sequence length="877" mass="96946">MFRLILRAAGPPGPLSAGSARLLSGSAPELPAALVRSTFLDFFQQKHRHRLVPSSPVRPRADPSLLFVNAGMNQFKPLLLGTAHPRSEMASYRRVVNSQKCVRAGGKHNDLEDVGRDLNHHTFFEMLGTWSFGDYFKWGNVTVMDVSIMDCVPPPPPACLSHPQEEACLMAWSLLTEHYGIPADRLYVSYFCGDAASGLVADEETRQIWLDMGVPPGRLLPFGLKENFWEMGDSGPCGPCTEIHYDPRGRTGRRRSSSTEDSPDVVEIWNLVFMQYSRFIHTPGPRLVLRRILRRAVRFCAEVLQVPQGGLASLVPTVAHILGDVYPELHSEADRIMDVINENEAHFLSSLQQGSRLIYRTLNKMDYKDGVFPASVAWSLHRDLGFHTPQTILLVSIPLDLVDLMLEEKGVQVDRQELDRLMAENQKVESDSQAGVQSQVMLDVFSLAELQRHEVPHTDDGLKYQYRLEQGRYVLFCADGGQTVALEKYQSMMGSSLEDQDRLTCRSVSLSHQVHRLACMVKHTATHILNFALREVVSPSVQQRGSHVSADRLRFDFSVKGSLSVSQLQQVERCVSEVISANQIVHSQELPLQTARSITGLRMVDEVYPDPVRVVSVGVPVSELLDDQTDRNTSVELCCGTHLLQTGAVQDLVIVSERQLVKGISRIVAVTGQEATQAREAGQTLSQDVDSLTARLTGSAPSDIGSAQHLAKEVGVLSDAVDNTPIPQWQRRELQARLKALQRSSNTTVRKLETREAAARARALLEKNGVKDVQVDSVETDSLSIVMKTVNQLSDAAPHSHVMLFAHQRHSGKVLCACQVPKDSPFLSASDWAVAVCHHLGGSAGGSALVAKGTGSSSDITEVLRWAEEFARQKTQR</sequence>
<proteinExistence type="predicted"/>
<keyword evidence="2" id="KW-1185">Reference proteome</keyword>
<dbReference type="Proteomes" id="UP000831701">
    <property type="component" value="Chromosome 23"/>
</dbReference>